<comment type="caution">
    <text evidence="1">The sequence shown here is derived from an EMBL/GenBank/DDBJ whole genome shotgun (WGS) entry which is preliminary data.</text>
</comment>
<reference evidence="1" key="1">
    <citation type="submission" date="2019-08" db="EMBL/GenBank/DDBJ databases">
        <authorList>
            <person name="Kucharzyk K."/>
            <person name="Murdoch R.W."/>
            <person name="Higgins S."/>
            <person name="Loffler F."/>
        </authorList>
    </citation>
    <scope>NUCLEOTIDE SEQUENCE</scope>
</reference>
<gene>
    <name evidence="1" type="ORF">SDC9_139174</name>
</gene>
<organism evidence="1">
    <name type="scientific">bioreactor metagenome</name>
    <dbReference type="NCBI Taxonomy" id="1076179"/>
    <lineage>
        <taxon>unclassified sequences</taxon>
        <taxon>metagenomes</taxon>
        <taxon>ecological metagenomes</taxon>
    </lineage>
</organism>
<sequence length="66" mass="7441">MKACALDIAENEYTASAPVLFKFFFIDIPAISSLHFTSSLEPGWVEDEIKFDPEPVYNIIAPDNVY</sequence>
<name>A0A645DRC8_9ZZZZ</name>
<accession>A0A645DRC8</accession>
<proteinExistence type="predicted"/>
<dbReference type="EMBL" id="VSSQ01039021">
    <property type="protein sequence ID" value="MPM92040.1"/>
    <property type="molecule type" value="Genomic_DNA"/>
</dbReference>
<dbReference type="AlphaFoldDB" id="A0A645DRC8"/>
<protein>
    <submittedName>
        <fullName evidence="1">Uncharacterized protein</fullName>
    </submittedName>
</protein>
<evidence type="ECO:0000313" key="1">
    <source>
        <dbReference type="EMBL" id="MPM92040.1"/>
    </source>
</evidence>